<dbReference type="PANTHER" id="PTHR12984">
    <property type="entry name" value="SCY1-RELATED S/T PROTEIN KINASE-LIKE"/>
    <property type="match status" value="1"/>
</dbReference>
<keyword evidence="3" id="KW-0808">Transferase</keyword>
<comment type="caution">
    <text evidence="3">The sequence shown here is derived from an EMBL/GenBank/DDBJ whole genome shotgun (WGS) entry which is preliminary data.</text>
</comment>
<dbReference type="GeneID" id="39874316"/>
<dbReference type="GO" id="GO:0004672">
    <property type="term" value="F:protein kinase activity"/>
    <property type="evidence" value="ECO:0007669"/>
    <property type="project" value="InterPro"/>
</dbReference>
<accession>A0A2H6KC24</accession>
<dbReference type="VEuPathDB" id="PiroplasmaDB:BOVATA_020390"/>
<dbReference type="Proteomes" id="UP000236319">
    <property type="component" value="Unassembled WGS sequence"/>
</dbReference>
<dbReference type="AlphaFoldDB" id="A0A2H6KC24"/>
<feature type="compositionally biased region" description="Polar residues" evidence="1">
    <location>
        <begin position="562"/>
        <end position="583"/>
    </location>
</feature>
<dbReference type="OrthoDB" id="447103at2759"/>
<sequence length="646" mass="72703">MLKYLAGKSPISFASSGFGYAEEEPVETPFGHIQSYVWYHGSAKAGGAPATLFKYTAKNRNATGQNLEQEFAERHLRTIKLILHPNVLKLLKVKQTDTGITIATERCYPLSQAMSTDPALGLAQIISALNFLHTKCNKTHCLVSPTGVVVRDDGSWCLTSFECTVDNDTSIHRVLAELKWHASWSNGWRMPTLTNACASVRQIDQWGLGALMCWVHTLIAGQIDLCTLSRHDRDLYSLKRYAPANLHGLIDKLMSPDHDVDLEEVLKTHPYFTENEGISAMSFAMEFHIKNEEQMSAFFSQLPTKLTRIPNDIACKQLLPEILKVMFLHRSLIPSILESVITICKSMLLDEFKVKVYPHISKLFKENDRAIRYSLLRLMPDLDPMLDENQVSDDLLEPMLIGFGDTASQIRDETVKAMVYVMKKIKKRQQQNAAMLLFKCVEDCEPTIRVNTIICFAKIIPFVQHELVEKVVPQVWRLGLSDSFLKSKLATLESISASHGFFGTKQKVEILLPLACNTLLDSEPQVRRMGFDTIHSILDSLKDHVAEGGNESFDSQWAGVNKTATHKQQQAPQPMTLASSAAQTGGFRQPPAPLNMPGQRYQPPQQLWAPSQEHRITTSKESPLKPAMHDNIDELEAFFDPFPTKR</sequence>
<protein>
    <submittedName>
        <fullName evidence="3">SCY1 kinase</fullName>
    </submittedName>
</protein>
<feature type="domain" description="Protein kinase" evidence="2">
    <location>
        <begin position="1"/>
        <end position="272"/>
    </location>
</feature>
<name>A0A2H6KC24_9APIC</name>
<dbReference type="InterPro" id="IPR011009">
    <property type="entry name" value="Kinase-like_dom_sf"/>
</dbReference>
<dbReference type="PANTHER" id="PTHR12984:SF3">
    <property type="entry name" value="N-TERMINAL KINASE-LIKE PROTEIN"/>
    <property type="match status" value="1"/>
</dbReference>
<dbReference type="SUPFAM" id="SSF56112">
    <property type="entry name" value="Protein kinase-like (PK-like)"/>
    <property type="match status" value="1"/>
</dbReference>
<dbReference type="InterPro" id="IPR011989">
    <property type="entry name" value="ARM-like"/>
</dbReference>
<dbReference type="EMBL" id="BDSA01000002">
    <property type="protein sequence ID" value="GBE60546.1"/>
    <property type="molecule type" value="Genomic_DNA"/>
</dbReference>
<evidence type="ECO:0000313" key="4">
    <source>
        <dbReference type="Proteomes" id="UP000236319"/>
    </source>
</evidence>
<organism evidence="3 4">
    <name type="scientific">Babesia ovata</name>
    <dbReference type="NCBI Taxonomy" id="189622"/>
    <lineage>
        <taxon>Eukaryota</taxon>
        <taxon>Sar</taxon>
        <taxon>Alveolata</taxon>
        <taxon>Apicomplexa</taxon>
        <taxon>Aconoidasida</taxon>
        <taxon>Piroplasmida</taxon>
        <taxon>Babesiidae</taxon>
        <taxon>Babesia</taxon>
    </lineage>
</organism>
<dbReference type="InterPro" id="IPR016024">
    <property type="entry name" value="ARM-type_fold"/>
</dbReference>
<dbReference type="Gene3D" id="1.25.10.10">
    <property type="entry name" value="Leucine-rich Repeat Variant"/>
    <property type="match status" value="1"/>
</dbReference>
<dbReference type="RefSeq" id="XP_028866789.1">
    <property type="nucleotide sequence ID" value="XM_029010956.1"/>
</dbReference>
<dbReference type="InterPro" id="IPR051177">
    <property type="entry name" value="CIK-Related_Protein"/>
</dbReference>
<feature type="region of interest" description="Disordered" evidence="1">
    <location>
        <begin position="561"/>
        <end position="626"/>
    </location>
</feature>
<proteinExistence type="predicted"/>
<reference evidence="3 4" key="1">
    <citation type="journal article" date="2017" name="BMC Genomics">
        <title>Whole-genome assembly of Babesia ovata and comparative genomics between closely related pathogens.</title>
        <authorList>
            <person name="Yamagishi J."/>
            <person name="Asada M."/>
            <person name="Hakimi H."/>
            <person name="Tanaka T.Q."/>
            <person name="Sugimoto C."/>
            <person name="Kawazu S."/>
        </authorList>
    </citation>
    <scope>NUCLEOTIDE SEQUENCE [LARGE SCALE GENOMIC DNA]</scope>
    <source>
        <strain evidence="3 4">Miyake</strain>
    </source>
</reference>
<dbReference type="GO" id="GO:0005524">
    <property type="term" value="F:ATP binding"/>
    <property type="evidence" value="ECO:0007669"/>
    <property type="project" value="InterPro"/>
</dbReference>
<evidence type="ECO:0000256" key="1">
    <source>
        <dbReference type="SAM" id="MobiDB-lite"/>
    </source>
</evidence>
<keyword evidence="4" id="KW-1185">Reference proteome</keyword>
<dbReference type="Gene3D" id="3.30.200.20">
    <property type="entry name" value="Phosphorylase Kinase, domain 1"/>
    <property type="match status" value="1"/>
</dbReference>
<keyword evidence="3" id="KW-0418">Kinase</keyword>
<gene>
    <name evidence="3" type="ORF">BOVATA_020390</name>
</gene>
<evidence type="ECO:0000259" key="2">
    <source>
        <dbReference type="PROSITE" id="PS50011"/>
    </source>
</evidence>
<evidence type="ECO:0000313" key="3">
    <source>
        <dbReference type="EMBL" id="GBE60546.1"/>
    </source>
</evidence>
<dbReference type="PROSITE" id="PS50011">
    <property type="entry name" value="PROTEIN_KINASE_DOM"/>
    <property type="match status" value="1"/>
</dbReference>
<dbReference type="InterPro" id="IPR000719">
    <property type="entry name" value="Prot_kinase_dom"/>
</dbReference>
<dbReference type="Gene3D" id="1.10.510.10">
    <property type="entry name" value="Transferase(Phosphotransferase) domain 1"/>
    <property type="match status" value="1"/>
</dbReference>
<dbReference type="SUPFAM" id="SSF48371">
    <property type="entry name" value="ARM repeat"/>
    <property type="match status" value="1"/>
</dbReference>